<gene>
    <name evidence="8" type="ORF">PN36_26680</name>
</gene>
<evidence type="ECO:0000256" key="1">
    <source>
        <dbReference type="ARBA" id="ARBA00004651"/>
    </source>
</evidence>
<dbReference type="Pfam" id="PF01292">
    <property type="entry name" value="Ni_hydr_CYTB"/>
    <property type="match status" value="1"/>
</dbReference>
<evidence type="ECO:0000256" key="6">
    <source>
        <dbReference type="SAM" id="Phobius"/>
    </source>
</evidence>
<evidence type="ECO:0000313" key="9">
    <source>
        <dbReference type="Proteomes" id="UP000030428"/>
    </source>
</evidence>
<feature type="domain" description="Cytochrome b561 bacterial/Ni-hydrogenase" evidence="7">
    <location>
        <begin position="13"/>
        <end position="160"/>
    </location>
</feature>
<sequence>MNDTMVHVREKKTIRLHWFNALCWLLLILSGFGIISGDFVRVMPGFWPEFMQGLFGGNENLVLTHAIVGIIWMLIFALFILFNFTSVVLPFLKKVWIMSPIAAFKDTWSMVVTLAHLFGIMKNIPVPPQGRYNGAQRLLGTMIIFCSLLIAATGLYLFFAPMFLSFAET</sequence>
<evidence type="ECO:0000256" key="3">
    <source>
        <dbReference type="ARBA" id="ARBA00022692"/>
    </source>
</evidence>
<keyword evidence="3 6" id="KW-0812">Transmembrane</keyword>
<evidence type="ECO:0000256" key="2">
    <source>
        <dbReference type="ARBA" id="ARBA00022475"/>
    </source>
</evidence>
<dbReference type="GO" id="GO:0005886">
    <property type="term" value="C:plasma membrane"/>
    <property type="evidence" value="ECO:0007669"/>
    <property type="project" value="UniProtKB-SubCell"/>
</dbReference>
<feature type="non-terminal residue" evidence="8">
    <location>
        <position position="169"/>
    </location>
</feature>
<dbReference type="SUPFAM" id="SSF81342">
    <property type="entry name" value="Transmembrane di-heme cytochromes"/>
    <property type="match status" value="1"/>
</dbReference>
<keyword evidence="2" id="KW-1003">Cell membrane</keyword>
<dbReference type="InterPro" id="IPR016174">
    <property type="entry name" value="Di-haem_cyt_TM"/>
</dbReference>
<dbReference type="GO" id="GO:0009055">
    <property type="term" value="F:electron transfer activity"/>
    <property type="evidence" value="ECO:0007669"/>
    <property type="project" value="InterPro"/>
</dbReference>
<feature type="transmembrane region" description="Helical" evidence="6">
    <location>
        <begin position="138"/>
        <end position="159"/>
    </location>
</feature>
<keyword evidence="4 6" id="KW-1133">Transmembrane helix</keyword>
<dbReference type="EMBL" id="JSZA02000159">
    <property type="protein sequence ID" value="TGO02333.1"/>
    <property type="molecule type" value="Genomic_DNA"/>
</dbReference>
<evidence type="ECO:0000313" key="8">
    <source>
        <dbReference type="EMBL" id="TGO02333.1"/>
    </source>
</evidence>
<organism evidence="8 9">
    <name type="scientific">Candidatus Thiomargarita nelsonii</name>
    <dbReference type="NCBI Taxonomy" id="1003181"/>
    <lineage>
        <taxon>Bacteria</taxon>
        <taxon>Pseudomonadati</taxon>
        <taxon>Pseudomonadota</taxon>
        <taxon>Gammaproteobacteria</taxon>
        <taxon>Thiotrichales</taxon>
        <taxon>Thiotrichaceae</taxon>
        <taxon>Thiomargarita</taxon>
    </lineage>
</organism>
<dbReference type="GO" id="GO:0022904">
    <property type="term" value="P:respiratory electron transport chain"/>
    <property type="evidence" value="ECO:0007669"/>
    <property type="project" value="InterPro"/>
</dbReference>
<keyword evidence="5 6" id="KW-0472">Membrane</keyword>
<dbReference type="Gene3D" id="1.20.950.20">
    <property type="entry name" value="Transmembrane di-heme cytochromes, Chain C"/>
    <property type="match status" value="1"/>
</dbReference>
<feature type="transmembrane region" description="Helical" evidence="6">
    <location>
        <begin position="21"/>
        <end position="42"/>
    </location>
</feature>
<comment type="subcellular location">
    <subcellularLocation>
        <location evidence="1">Cell membrane</location>
        <topology evidence="1">Multi-pass membrane protein</topology>
    </subcellularLocation>
</comment>
<proteinExistence type="predicted"/>
<name>A0A4E0QM72_9GAMM</name>
<feature type="transmembrane region" description="Helical" evidence="6">
    <location>
        <begin position="62"/>
        <end position="84"/>
    </location>
</feature>
<comment type="caution">
    <text evidence="8">The sequence shown here is derived from an EMBL/GenBank/DDBJ whole genome shotgun (WGS) entry which is preliminary data.</text>
</comment>
<keyword evidence="9" id="KW-1185">Reference proteome</keyword>
<reference evidence="8 9" key="1">
    <citation type="journal article" date="2016" name="Front. Microbiol.">
        <title>Single-Cell (Meta-)Genomics of a Dimorphic Candidatus Thiomargarita nelsonii Reveals Genomic Plasticity.</title>
        <authorList>
            <person name="Flood B.E."/>
            <person name="Fliss P."/>
            <person name="Jones D.S."/>
            <person name="Dick G.J."/>
            <person name="Jain S."/>
            <person name="Kaster A.K."/>
            <person name="Winkel M."/>
            <person name="Mussmann M."/>
            <person name="Bailey J."/>
        </authorList>
    </citation>
    <scope>NUCLEOTIDE SEQUENCE [LARGE SCALE GENOMIC DNA]</scope>
    <source>
        <strain evidence="8">Hydrate Ridge</strain>
    </source>
</reference>
<protein>
    <submittedName>
        <fullName evidence="8">Formate dehydrogenase</fullName>
    </submittedName>
</protein>
<dbReference type="AlphaFoldDB" id="A0A4E0QM72"/>
<accession>A0A4E0QM72</accession>
<dbReference type="Proteomes" id="UP000030428">
    <property type="component" value="Unassembled WGS sequence"/>
</dbReference>
<evidence type="ECO:0000256" key="5">
    <source>
        <dbReference type="ARBA" id="ARBA00023136"/>
    </source>
</evidence>
<evidence type="ECO:0000259" key="7">
    <source>
        <dbReference type="Pfam" id="PF01292"/>
    </source>
</evidence>
<dbReference type="InterPro" id="IPR011577">
    <property type="entry name" value="Cyt_b561_bac/Ni-Hgenase"/>
</dbReference>
<evidence type="ECO:0000256" key="4">
    <source>
        <dbReference type="ARBA" id="ARBA00022989"/>
    </source>
</evidence>